<proteinExistence type="predicted"/>
<reference evidence="1 2" key="1">
    <citation type="journal article" date="2021" name="Front. Microbiol.">
        <title>Bacterial Transformation of Aromatic Monomers in Softwood Black Liquor.</title>
        <authorList>
            <person name="Navas L.E."/>
            <person name="Dexter G."/>
            <person name="Liu J."/>
            <person name="Levy-Booth D."/>
            <person name="Cho M."/>
            <person name="Jang S.K."/>
            <person name="Mansfield S.D."/>
            <person name="Renneckar S."/>
            <person name="Mohn W.W."/>
            <person name="Eltis L.D."/>
        </authorList>
    </citation>
    <scope>NUCLEOTIDE SEQUENCE [LARGE SCALE GENOMIC DNA]</scope>
    <source>
        <strain evidence="1 2">GD02</strain>
    </source>
</reference>
<protein>
    <submittedName>
        <fullName evidence="1">Uncharacterized protein</fullName>
    </submittedName>
</protein>
<organism evidence="1 2">
    <name type="scientific">Rhodococcus rhodochrous</name>
    <dbReference type="NCBI Taxonomy" id="1829"/>
    <lineage>
        <taxon>Bacteria</taxon>
        <taxon>Bacillati</taxon>
        <taxon>Actinomycetota</taxon>
        <taxon>Actinomycetes</taxon>
        <taxon>Mycobacteriales</taxon>
        <taxon>Nocardiaceae</taxon>
        <taxon>Rhodococcus</taxon>
    </lineage>
</organism>
<dbReference type="AlphaFoldDB" id="A0AA46X3R6"/>
<gene>
    <name evidence="1" type="ORF">KUM34_026195</name>
</gene>
<dbReference type="RefSeq" id="WP_085470644.1">
    <property type="nucleotide sequence ID" value="NZ_CP083975.1"/>
</dbReference>
<evidence type="ECO:0000313" key="2">
    <source>
        <dbReference type="Proteomes" id="UP001162740"/>
    </source>
</evidence>
<geneLocation type="plasmid" evidence="1 2">
    <name>pGD02.2.1</name>
</geneLocation>
<evidence type="ECO:0000313" key="1">
    <source>
        <dbReference type="EMBL" id="UZF47911.1"/>
    </source>
</evidence>
<dbReference type="EMBL" id="CP083975">
    <property type="protein sequence ID" value="UZF47911.1"/>
    <property type="molecule type" value="Genomic_DNA"/>
</dbReference>
<dbReference type="Proteomes" id="UP001162740">
    <property type="component" value="Plasmid pGD02.2.1"/>
</dbReference>
<name>A0AA46X3R6_RHORH</name>
<keyword evidence="1" id="KW-0614">Plasmid</keyword>
<accession>A0AA46X3R6</accession>
<sequence length="79" mass="8625">MPVDFQKKITDSLDPSISDEERLTLVQQASDPVSVDAFEVPICSLTTMVLVNSDITGAETMAQADFQDSVDSRYPGKTK</sequence>